<dbReference type="Gene3D" id="2.40.330.10">
    <property type="entry name" value="DNA-binding pseudobarrel domain"/>
    <property type="match status" value="1"/>
</dbReference>
<evidence type="ECO:0000256" key="1">
    <source>
        <dbReference type="ARBA" id="ARBA00004123"/>
    </source>
</evidence>
<evidence type="ECO:0000256" key="3">
    <source>
        <dbReference type="ARBA" id="ARBA00023125"/>
    </source>
</evidence>
<keyword evidence="3 6" id="KW-0238">DNA-binding</keyword>
<dbReference type="GO" id="GO:0005634">
    <property type="term" value="C:nucleus"/>
    <property type="evidence" value="ECO:0007669"/>
    <property type="project" value="UniProtKB-SubCell"/>
</dbReference>
<evidence type="ECO:0000313" key="7">
    <source>
        <dbReference type="Proteomes" id="UP000245207"/>
    </source>
</evidence>
<keyword evidence="4" id="KW-0804">Transcription</keyword>
<comment type="caution">
    <text evidence="6">The sequence shown here is derived from an EMBL/GenBank/DDBJ whole genome shotgun (WGS) entry which is preliminary data.</text>
</comment>
<evidence type="ECO:0000256" key="4">
    <source>
        <dbReference type="ARBA" id="ARBA00023163"/>
    </source>
</evidence>
<dbReference type="SUPFAM" id="SSF101936">
    <property type="entry name" value="DNA-binding pseudobarrel domain"/>
    <property type="match status" value="1"/>
</dbReference>
<dbReference type="STRING" id="35608.A0A2U1PTL1"/>
<dbReference type="EMBL" id="PKPP01000754">
    <property type="protein sequence ID" value="PWA89055.1"/>
    <property type="molecule type" value="Genomic_DNA"/>
</dbReference>
<evidence type="ECO:0000256" key="5">
    <source>
        <dbReference type="ARBA" id="ARBA00023242"/>
    </source>
</evidence>
<dbReference type="CDD" id="cd10017">
    <property type="entry name" value="B3_DNA"/>
    <property type="match status" value="1"/>
</dbReference>
<dbReference type="GO" id="GO:0003677">
    <property type="term" value="F:DNA binding"/>
    <property type="evidence" value="ECO:0007669"/>
    <property type="project" value="UniProtKB-KW"/>
</dbReference>
<organism evidence="6 7">
    <name type="scientific">Artemisia annua</name>
    <name type="common">Sweet wormwood</name>
    <dbReference type="NCBI Taxonomy" id="35608"/>
    <lineage>
        <taxon>Eukaryota</taxon>
        <taxon>Viridiplantae</taxon>
        <taxon>Streptophyta</taxon>
        <taxon>Embryophyta</taxon>
        <taxon>Tracheophyta</taxon>
        <taxon>Spermatophyta</taxon>
        <taxon>Magnoliopsida</taxon>
        <taxon>eudicotyledons</taxon>
        <taxon>Gunneridae</taxon>
        <taxon>Pentapetalae</taxon>
        <taxon>asterids</taxon>
        <taxon>campanulids</taxon>
        <taxon>Asterales</taxon>
        <taxon>Asteraceae</taxon>
        <taxon>Asteroideae</taxon>
        <taxon>Anthemideae</taxon>
        <taxon>Artemisiinae</taxon>
        <taxon>Artemisia</taxon>
    </lineage>
</organism>
<dbReference type="InterPro" id="IPR003340">
    <property type="entry name" value="B3_DNA-bd"/>
</dbReference>
<gene>
    <name evidence="6" type="ORF">CTI12_AA114370</name>
</gene>
<dbReference type="OrthoDB" id="1935604at2759"/>
<dbReference type="InterPro" id="IPR015300">
    <property type="entry name" value="DNA-bd_pseudobarrel_sf"/>
</dbReference>
<keyword evidence="2" id="KW-0805">Transcription regulation</keyword>
<accession>A0A2U1PTL1</accession>
<dbReference type="InterPro" id="IPR005508">
    <property type="entry name" value="At2g31720-like"/>
</dbReference>
<dbReference type="PANTHER" id="PTHR31541">
    <property type="entry name" value="B3 DOMAIN PLANT PROTEIN-RELATED"/>
    <property type="match status" value="1"/>
</dbReference>
<dbReference type="PANTHER" id="PTHR31541:SF60">
    <property type="entry name" value="TF-B3 DOMAIN-CONTAINING PROTEIN"/>
    <property type="match status" value="1"/>
</dbReference>
<dbReference type="AlphaFoldDB" id="A0A2U1PTL1"/>
<proteinExistence type="predicted"/>
<evidence type="ECO:0000256" key="2">
    <source>
        <dbReference type="ARBA" id="ARBA00023015"/>
    </source>
</evidence>
<sequence length="222" mass="26163">MGNLAPHRVVNDHNDDDMTEDEFYMQKIQELVNEKMKQFAREDQECYKLKIKKKKLGKKVIPTEVVSNEVTERLKEFITNDMNGYDMQLVIQKVLYSSDVSRCQNRLNMPFKQLETHDFLTDDEIRMVEEEEGPGVKVRLVGPNLRMYEEPIWLKTWKMSSTKNYVFKTNWSNFVDANKAYLKAETNIQVWSFRIDEQLCFAIACVERPDVEDDVARGMDPS</sequence>
<dbReference type="Proteomes" id="UP000245207">
    <property type="component" value="Unassembled WGS sequence"/>
</dbReference>
<name>A0A2U1PTL1_ARTAN</name>
<keyword evidence="5" id="KW-0539">Nucleus</keyword>
<protein>
    <submittedName>
        <fullName evidence="6">B3 domain-containing protein, DNA-binding pseudobarrel domain protein</fullName>
    </submittedName>
</protein>
<keyword evidence="7" id="KW-1185">Reference proteome</keyword>
<evidence type="ECO:0000313" key="6">
    <source>
        <dbReference type="EMBL" id="PWA89055.1"/>
    </source>
</evidence>
<reference evidence="6 7" key="1">
    <citation type="journal article" date="2018" name="Mol. Plant">
        <title>The genome of Artemisia annua provides insight into the evolution of Asteraceae family and artemisinin biosynthesis.</title>
        <authorList>
            <person name="Shen Q."/>
            <person name="Zhang L."/>
            <person name="Liao Z."/>
            <person name="Wang S."/>
            <person name="Yan T."/>
            <person name="Shi P."/>
            <person name="Liu M."/>
            <person name="Fu X."/>
            <person name="Pan Q."/>
            <person name="Wang Y."/>
            <person name="Lv Z."/>
            <person name="Lu X."/>
            <person name="Zhang F."/>
            <person name="Jiang W."/>
            <person name="Ma Y."/>
            <person name="Chen M."/>
            <person name="Hao X."/>
            <person name="Li L."/>
            <person name="Tang Y."/>
            <person name="Lv G."/>
            <person name="Zhou Y."/>
            <person name="Sun X."/>
            <person name="Brodelius P.E."/>
            <person name="Rose J.K.C."/>
            <person name="Tang K."/>
        </authorList>
    </citation>
    <scope>NUCLEOTIDE SEQUENCE [LARGE SCALE GENOMIC DNA]</scope>
    <source>
        <strain evidence="7">cv. Huhao1</strain>
        <tissue evidence="6">Leaf</tissue>
    </source>
</reference>
<comment type="subcellular location">
    <subcellularLocation>
        <location evidence="1">Nucleus</location>
    </subcellularLocation>
</comment>
<dbReference type="Pfam" id="PF03754">
    <property type="entry name" value="At2g31720-like"/>
    <property type="match status" value="1"/>
</dbReference>